<proteinExistence type="predicted"/>
<gene>
    <name evidence="1" type="ORF">V5799_004679</name>
</gene>
<evidence type="ECO:0000313" key="2">
    <source>
        <dbReference type="Proteomes" id="UP001321473"/>
    </source>
</evidence>
<reference evidence="1 2" key="1">
    <citation type="journal article" date="2023" name="Arcadia Sci">
        <title>De novo assembly of a long-read Amblyomma americanum tick genome.</title>
        <authorList>
            <person name="Chou S."/>
            <person name="Poskanzer K.E."/>
            <person name="Rollins M."/>
            <person name="Thuy-Boun P.S."/>
        </authorList>
    </citation>
    <scope>NUCLEOTIDE SEQUENCE [LARGE SCALE GENOMIC DNA]</scope>
    <source>
        <strain evidence="1">F_SG_1</strain>
        <tissue evidence="1">Salivary glands</tissue>
    </source>
</reference>
<sequence>MCEISTPKLRAHQLHHQQEHGFVARRSTVQFCSIAEFQAWKEKTERKEQAHFILKRGVTRLFSGATKRHLECHCTGVAVQSGDTAFLPTIPLARRQRRVAVRLPCPLDIWQRVALYFRPPPPPRRIRRIKIRPAAWHH</sequence>
<evidence type="ECO:0000313" key="1">
    <source>
        <dbReference type="EMBL" id="KAK8757691.1"/>
    </source>
</evidence>
<keyword evidence="2" id="KW-1185">Reference proteome</keyword>
<dbReference type="AlphaFoldDB" id="A0AAQ4D5F1"/>
<accession>A0AAQ4D5F1</accession>
<comment type="caution">
    <text evidence="1">The sequence shown here is derived from an EMBL/GenBank/DDBJ whole genome shotgun (WGS) entry which is preliminary data.</text>
</comment>
<name>A0AAQ4D5F1_AMBAM</name>
<dbReference type="EMBL" id="JARKHS020034946">
    <property type="protein sequence ID" value="KAK8757691.1"/>
    <property type="molecule type" value="Genomic_DNA"/>
</dbReference>
<protein>
    <submittedName>
        <fullName evidence="1">Uncharacterized protein</fullName>
    </submittedName>
</protein>
<organism evidence="1 2">
    <name type="scientific">Amblyomma americanum</name>
    <name type="common">Lone star tick</name>
    <dbReference type="NCBI Taxonomy" id="6943"/>
    <lineage>
        <taxon>Eukaryota</taxon>
        <taxon>Metazoa</taxon>
        <taxon>Ecdysozoa</taxon>
        <taxon>Arthropoda</taxon>
        <taxon>Chelicerata</taxon>
        <taxon>Arachnida</taxon>
        <taxon>Acari</taxon>
        <taxon>Parasitiformes</taxon>
        <taxon>Ixodida</taxon>
        <taxon>Ixodoidea</taxon>
        <taxon>Ixodidae</taxon>
        <taxon>Amblyomminae</taxon>
        <taxon>Amblyomma</taxon>
    </lineage>
</organism>
<dbReference type="Proteomes" id="UP001321473">
    <property type="component" value="Unassembled WGS sequence"/>
</dbReference>